<evidence type="ECO:0000313" key="2">
    <source>
        <dbReference type="Proteomes" id="UP000654075"/>
    </source>
</evidence>
<dbReference type="EMBL" id="CAJNNV010032109">
    <property type="protein sequence ID" value="CAE8638969.1"/>
    <property type="molecule type" value="Genomic_DNA"/>
</dbReference>
<dbReference type="Proteomes" id="UP000654075">
    <property type="component" value="Unassembled WGS sequence"/>
</dbReference>
<accession>A0A813HMM8</accession>
<dbReference type="AlphaFoldDB" id="A0A813HMM8"/>
<sequence length="254" mass="27969">MAWLFKAISASGAFRAVLVQELNSRFCTRLRVCLSFYAPRLLTTMFAAQSFQVDPFVVPAPQYQQLKLKESQKLEKPGGPQKQESEASRAECKAILNVLRLPDLGSRFEAAAEDCSEDEFDYSPPEPSPSLWKSPRQHVAVHLQGRTHHGGRSHQFPHARFGPRLPGPVAPPVPAGPRPHEAPGRGGRHCSVAGGQPAAVQHQEHRTLPARRLAALCGTQRELFGPTPWVAALRPHLSASKRTDPDGRAPFFVF</sequence>
<reference evidence="1" key="1">
    <citation type="submission" date="2021-02" db="EMBL/GenBank/DDBJ databases">
        <authorList>
            <person name="Dougan E. K."/>
            <person name="Rhodes N."/>
            <person name="Thang M."/>
            <person name="Chan C."/>
        </authorList>
    </citation>
    <scope>NUCLEOTIDE SEQUENCE</scope>
</reference>
<protein>
    <submittedName>
        <fullName evidence="1">Uncharacterized protein</fullName>
    </submittedName>
</protein>
<gene>
    <name evidence="1" type="ORF">PGLA1383_LOCUS54048</name>
</gene>
<comment type="caution">
    <text evidence="1">The sequence shown here is derived from an EMBL/GenBank/DDBJ whole genome shotgun (WGS) entry which is preliminary data.</text>
</comment>
<evidence type="ECO:0000313" key="1">
    <source>
        <dbReference type="EMBL" id="CAE8638969.1"/>
    </source>
</evidence>
<organism evidence="1 2">
    <name type="scientific">Polarella glacialis</name>
    <name type="common">Dinoflagellate</name>
    <dbReference type="NCBI Taxonomy" id="89957"/>
    <lineage>
        <taxon>Eukaryota</taxon>
        <taxon>Sar</taxon>
        <taxon>Alveolata</taxon>
        <taxon>Dinophyceae</taxon>
        <taxon>Suessiales</taxon>
        <taxon>Suessiaceae</taxon>
        <taxon>Polarella</taxon>
    </lineage>
</organism>
<proteinExistence type="predicted"/>
<keyword evidence="2" id="KW-1185">Reference proteome</keyword>
<name>A0A813HMM8_POLGL</name>